<dbReference type="GO" id="GO:0006516">
    <property type="term" value="P:glycoprotein catabolic process"/>
    <property type="evidence" value="ECO:0007669"/>
    <property type="project" value="TreeGrafter"/>
</dbReference>
<keyword evidence="4" id="KW-0732">Signal</keyword>
<dbReference type="GO" id="GO:0000224">
    <property type="term" value="F:peptide-N4-(N-acetyl-beta-glucosaminyl)asparagine amidase activity"/>
    <property type="evidence" value="ECO:0007669"/>
    <property type="project" value="TreeGrafter"/>
</dbReference>
<evidence type="ECO:0000259" key="6">
    <source>
        <dbReference type="Pfam" id="PF17678"/>
    </source>
</evidence>
<evidence type="ECO:0000256" key="4">
    <source>
        <dbReference type="SAM" id="SignalP"/>
    </source>
</evidence>
<dbReference type="EMBL" id="NFHB01000005">
    <property type="protein sequence ID" value="OUN03058.1"/>
    <property type="molecule type" value="Genomic_DNA"/>
</dbReference>
<reference evidence="8" key="1">
    <citation type="submission" date="2017-04" db="EMBL/GenBank/DDBJ databases">
        <title>Function of individual gut microbiota members based on whole genome sequencing of pure cultures obtained from chicken caecum.</title>
        <authorList>
            <person name="Medvecky M."/>
            <person name="Cejkova D."/>
            <person name="Polansky O."/>
            <person name="Karasova D."/>
            <person name="Kubasova T."/>
            <person name="Cizek A."/>
            <person name="Rychlik I."/>
        </authorList>
    </citation>
    <scope>NUCLEOTIDE SEQUENCE [LARGE SCALE GENOMIC DNA]</scope>
    <source>
        <strain evidence="8">An90</strain>
    </source>
</reference>
<dbReference type="Gene3D" id="1.20.1050.60">
    <property type="entry name" value="alpha-1,2-mannosidase"/>
    <property type="match status" value="1"/>
</dbReference>
<feature type="chain" id="PRO_5013254787" evidence="4">
    <location>
        <begin position="22"/>
        <end position="779"/>
    </location>
</feature>
<dbReference type="AlphaFoldDB" id="A0A1Y3QXQ1"/>
<organism evidence="7 8">
    <name type="scientific">Alistipes onderdonkii</name>
    <dbReference type="NCBI Taxonomy" id="328813"/>
    <lineage>
        <taxon>Bacteria</taxon>
        <taxon>Pseudomonadati</taxon>
        <taxon>Bacteroidota</taxon>
        <taxon>Bacteroidia</taxon>
        <taxon>Bacteroidales</taxon>
        <taxon>Rikenellaceae</taxon>
        <taxon>Alistipes</taxon>
    </lineage>
</organism>
<dbReference type="GO" id="GO:0005975">
    <property type="term" value="P:carbohydrate metabolic process"/>
    <property type="evidence" value="ECO:0007669"/>
    <property type="project" value="InterPro"/>
</dbReference>
<evidence type="ECO:0000313" key="8">
    <source>
        <dbReference type="Proteomes" id="UP000195772"/>
    </source>
</evidence>
<dbReference type="Gene3D" id="3.30.2080.10">
    <property type="entry name" value="GH92 mannosidase domain"/>
    <property type="match status" value="1"/>
</dbReference>
<dbReference type="Pfam" id="PF07971">
    <property type="entry name" value="Glyco_hydro_92"/>
    <property type="match status" value="1"/>
</dbReference>
<evidence type="ECO:0000256" key="2">
    <source>
        <dbReference type="ARBA" id="ARBA00011245"/>
    </source>
</evidence>
<dbReference type="InterPro" id="IPR012939">
    <property type="entry name" value="Glyco_hydro_92"/>
</dbReference>
<dbReference type="InterPro" id="IPR008928">
    <property type="entry name" value="6-hairpin_glycosidase_sf"/>
</dbReference>
<name>A0A1Y3QXQ1_9BACT</name>
<protein>
    <submittedName>
        <fullName evidence="7">Sugar hydrolase</fullName>
    </submittedName>
</protein>
<dbReference type="Pfam" id="PF17678">
    <property type="entry name" value="Glyco_hydro_92N"/>
    <property type="match status" value="1"/>
</dbReference>
<feature type="domain" description="Glycosyl hydrolase family 92 N-terminal" evidence="6">
    <location>
        <begin position="30"/>
        <end position="288"/>
    </location>
</feature>
<feature type="domain" description="Glycosyl hydrolase family 92" evidence="5">
    <location>
        <begin position="295"/>
        <end position="757"/>
    </location>
</feature>
<keyword evidence="7" id="KW-0378">Hydrolase</keyword>
<evidence type="ECO:0000313" key="7">
    <source>
        <dbReference type="EMBL" id="OUN03058.1"/>
    </source>
</evidence>
<dbReference type="NCBIfam" id="TIGR01180">
    <property type="entry name" value="aman2_put"/>
    <property type="match status" value="1"/>
</dbReference>
<dbReference type="SUPFAM" id="SSF48208">
    <property type="entry name" value="Six-hairpin glycosidases"/>
    <property type="match status" value="1"/>
</dbReference>
<gene>
    <name evidence="7" type="ORF">B5G41_08390</name>
</gene>
<dbReference type="PANTHER" id="PTHR12143:SF39">
    <property type="entry name" value="SECRETED PROTEIN"/>
    <property type="match status" value="1"/>
</dbReference>
<proteinExistence type="predicted"/>
<feature type="signal peptide" evidence="4">
    <location>
        <begin position="1"/>
        <end position="21"/>
    </location>
</feature>
<dbReference type="Proteomes" id="UP000195772">
    <property type="component" value="Unassembled WGS sequence"/>
</dbReference>
<accession>A0A1Y3QXQ1</accession>
<comment type="cofactor">
    <cofactor evidence="1">
        <name>Ca(2+)</name>
        <dbReference type="ChEBI" id="CHEBI:29108"/>
    </cofactor>
</comment>
<dbReference type="InterPro" id="IPR050883">
    <property type="entry name" value="PNGase"/>
</dbReference>
<dbReference type="GO" id="GO:0030246">
    <property type="term" value="F:carbohydrate binding"/>
    <property type="evidence" value="ECO:0007669"/>
    <property type="project" value="InterPro"/>
</dbReference>
<dbReference type="InterPro" id="IPR005887">
    <property type="entry name" value="GH92_a_mannosidase_put"/>
</dbReference>
<evidence type="ECO:0000259" key="5">
    <source>
        <dbReference type="Pfam" id="PF07971"/>
    </source>
</evidence>
<comment type="subunit">
    <text evidence="2">Monomer.</text>
</comment>
<dbReference type="PANTHER" id="PTHR12143">
    <property type="entry name" value="PEPTIDE N-GLYCANASE PNGASE -RELATED"/>
    <property type="match status" value="1"/>
</dbReference>
<comment type="caution">
    <text evidence="7">The sequence shown here is derived from an EMBL/GenBank/DDBJ whole genome shotgun (WGS) entry which is preliminary data.</text>
</comment>
<dbReference type="Gene3D" id="1.20.1610.10">
    <property type="entry name" value="alpha-1,2-mannosidases domains"/>
    <property type="match status" value="1"/>
</dbReference>
<dbReference type="Gene3D" id="2.70.98.10">
    <property type="match status" value="1"/>
</dbReference>
<dbReference type="InterPro" id="IPR041371">
    <property type="entry name" value="GH92_N"/>
</dbReference>
<dbReference type="eggNOG" id="COG3537">
    <property type="taxonomic scope" value="Bacteria"/>
</dbReference>
<dbReference type="InterPro" id="IPR014718">
    <property type="entry name" value="GH-type_carb-bd"/>
</dbReference>
<evidence type="ECO:0000256" key="3">
    <source>
        <dbReference type="ARBA" id="ARBA00022837"/>
    </source>
</evidence>
<dbReference type="FunFam" id="3.30.2080.10:FF:000001">
    <property type="entry name" value="Alpha-1,2-mannosidase subfamily"/>
    <property type="match status" value="1"/>
</dbReference>
<evidence type="ECO:0000256" key="1">
    <source>
        <dbReference type="ARBA" id="ARBA00001913"/>
    </source>
</evidence>
<dbReference type="GO" id="GO:0005829">
    <property type="term" value="C:cytosol"/>
    <property type="evidence" value="ECO:0007669"/>
    <property type="project" value="TreeGrafter"/>
</dbReference>
<keyword evidence="3" id="KW-0106">Calcium</keyword>
<sequence length="779" mass="88530">MTVMKNYLIALIAACPVVAAAAQTRPATDYIDPMIGTRSMGHVFPGACVPYGIVQLSPDTEMVPHNIDGKYQPEAYRYCAGYQYDDPTIVGFSHTHLSGTGHSDLGDILLMPTVGEIRTERGTAEHPETGYRSRFSHERERAAAGYYEVMLDDYGIRAQLTATERVGLHKYTYPAGEDQHLILDLDHGIYNYEGKTRWAQVRVENDTLVTGYRITSGWARTNYTYFAMSFSKPVREYGARDRRPLDYGGGWRKFDTERNFPEIGGCGIVMHFDFGDDSAPLEVKVALSAVGTRGALANLCAEAGGRTFDQAAADAARKWEEQMSVIEAQGSDEALRMLYTSLYHTMINPSVYMDTDGKYRGVDHEIHQTRDFTNYTVFSVWDTYRALHPLFNLICRDRSRDIVNSMLAHYRQSVHRILPVWSHMGNENWCMIGYHSVSVVGDALDKEIDVDRKLALEAMIGSANCDYYDGTGIYKQLGYVPYDVKSTGSSMTLEYAYDDWVIYRTARRMGLSDEAETYRRRALNYRNVFDPETGFARARMSDGSWKPDFNRYDTHGQGFIEGNSWNYSMYVPHDPAGLIALMGGDGQFTARLDSLFTEYLPDRYFAQTEDVTREGLLGMYVHGNEPSHHVPYLYMWTSQPWKTQYWVREIMDRMYRPTVDGLCGNDDCGQMSAWYIFTAMGFYPVCPGTDQYVLGAPYLPYMKVRVGEGRYLEIKAPGVSSKNRYVHGVKLNGKPYTRAYITYADLKGGAVLEFDMRSTPDKRRCFSAEERPYSLSCEQ</sequence>